<dbReference type="PANTHER" id="PTHR10981:SF0">
    <property type="entry name" value="BATTENIN"/>
    <property type="match status" value="1"/>
</dbReference>
<feature type="transmembrane region" description="Helical" evidence="8">
    <location>
        <begin position="146"/>
        <end position="167"/>
    </location>
</feature>
<feature type="transmembrane region" description="Helical" evidence="8">
    <location>
        <begin position="329"/>
        <end position="350"/>
    </location>
</feature>
<feature type="transmembrane region" description="Helical" evidence="8">
    <location>
        <begin position="119"/>
        <end position="140"/>
    </location>
</feature>
<dbReference type="Proteomes" id="UP001219567">
    <property type="component" value="Chromosome 8"/>
</dbReference>
<feature type="transmembrane region" description="Helical" evidence="8">
    <location>
        <begin position="63"/>
        <end position="81"/>
    </location>
</feature>
<evidence type="ECO:0000256" key="4">
    <source>
        <dbReference type="ARBA" id="ARBA00022692"/>
    </source>
</evidence>
<evidence type="ECO:0000313" key="10">
    <source>
        <dbReference type="Proteomes" id="UP001219567"/>
    </source>
</evidence>
<comment type="subcellular location">
    <subcellularLocation>
        <location evidence="1">Endomembrane system</location>
        <topology evidence="1">Multi-pass membrane protein</topology>
    </subcellularLocation>
    <subcellularLocation>
        <location evidence="8">Vacuole membrane</location>
        <topology evidence="8">Multi-pass membrane protein</topology>
    </subcellularLocation>
</comment>
<dbReference type="SUPFAM" id="SSF103473">
    <property type="entry name" value="MFS general substrate transporter"/>
    <property type="match status" value="1"/>
</dbReference>
<dbReference type="InterPro" id="IPR036259">
    <property type="entry name" value="MFS_trans_sf"/>
</dbReference>
<dbReference type="GO" id="GO:0005774">
    <property type="term" value="C:vacuolar membrane"/>
    <property type="evidence" value="ECO:0007669"/>
    <property type="project" value="UniProtKB-SubCell"/>
</dbReference>
<name>A0AAJ6CID7_9BASI</name>
<dbReference type="GO" id="GO:0006865">
    <property type="term" value="P:amino acid transport"/>
    <property type="evidence" value="ECO:0007669"/>
    <property type="project" value="UniProtKB-KW"/>
</dbReference>
<reference evidence="9 10" key="1">
    <citation type="submission" date="2023-03" db="EMBL/GenBank/DDBJ databases">
        <title>Mating type loci evolution in Malassezia.</title>
        <authorList>
            <person name="Coelho M.A."/>
        </authorList>
    </citation>
    <scope>NUCLEOTIDE SEQUENCE [LARGE SCALE GENOMIC DNA]</scope>
    <source>
        <strain evidence="9 10">CBS 9725</strain>
    </source>
</reference>
<organism evidence="9 10">
    <name type="scientific">Malassezia yamatoensis</name>
    <dbReference type="NCBI Taxonomy" id="253288"/>
    <lineage>
        <taxon>Eukaryota</taxon>
        <taxon>Fungi</taxon>
        <taxon>Dikarya</taxon>
        <taxon>Basidiomycota</taxon>
        <taxon>Ustilaginomycotina</taxon>
        <taxon>Malasseziomycetes</taxon>
        <taxon>Malasseziales</taxon>
        <taxon>Malasseziaceae</taxon>
        <taxon>Malassezia</taxon>
    </lineage>
</organism>
<evidence type="ECO:0000256" key="8">
    <source>
        <dbReference type="RuleBase" id="RU361113"/>
    </source>
</evidence>
<keyword evidence="10" id="KW-1185">Reference proteome</keyword>
<feature type="transmembrane region" description="Helical" evidence="8">
    <location>
        <begin position="300"/>
        <end position="317"/>
    </location>
</feature>
<keyword evidence="4 8" id="KW-0812">Transmembrane</keyword>
<evidence type="ECO:0000256" key="6">
    <source>
        <dbReference type="ARBA" id="ARBA00022989"/>
    </source>
</evidence>
<dbReference type="InterPro" id="IPR003492">
    <property type="entry name" value="Battenin_disease_Cln3"/>
</dbReference>
<proteinExistence type="inferred from homology"/>
<dbReference type="Pfam" id="PF02487">
    <property type="entry name" value="CLN3"/>
    <property type="match status" value="1"/>
</dbReference>
<feature type="transmembrane region" description="Helical" evidence="8">
    <location>
        <begin position="32"/>
        <end position="51"/>
    </location>
</feature>
<dbReference type="GO" id="GO:0051453">
    <property type="term" value="P:regulation of intracellular pH"/>
    <property type="evidence" value="ECO:0007669"/>
    <property type="project" value="TreeGrafter"/>
</dbReference>
<keyword evidence="7 8" id="KW-0472">Membrane</keyword>
<accession>A0AAJ6CID7</accession>
<evidence type="ECO:0000256" key="5">
    <source>
        <dbReference type="ARBA" id="ARBA00022970"/>
    </source>
</evidence>
<keyword evidence="5" id="KW-0029">Amino-acid transport</keyword>
<dbReference type="AlphaFoldDB" id="A0AAJ6CID7"/>
<gene>
    <name evidence="9" type="primary">BTN1</name>
    <name evidence="9" type="ORF">MYAM1_004055</name>
</gene>
<evidence type="ECO:0000256" key="7">
    <source>
        <dbReference type="ARBA" id="ARBA00023136"/>
    </source>
</evidence>
<feature type="transmembrane region" description="Helical" evidence="8">
    <location>
        <begin position="215"/>
        <end position="235"/>
    </location>
</feature>
<comment type="similarity">
    <text evidence="2 8">Belongs to the battenin family.</text>
</comment>
<dbReference type="EMBL" id="CP119950">
    <property type="protein sequence ID" value="WFD01293.1"/>
    <property type="molecule type" value="Genomic_DNA"/>
</dbReference>
<dbReference type="PRINTS" id="PR01315">
    <property type="entry name" value="BATTENIN"/>
</dbReference>
<protein>
    <recommendedName>
        <fullName evidence="8">Protein BTN</fullName>
    </recommendedName>
</protein>
<keyword evidence="3" id="KW-0813">Transport</keyword>
<evidence type="ECO:0000313" key="9">
    <source>
        <dbReference type="EMBL" id="WFD01293.1"/>
    </source>
</evidence>
<sequence>MAYFFLGLLNNLPYVVILTAALELLPSDTPTGVIAFVNIFPALIAKAYFPYLLKGEIRYKKRVLLCVGGAFGGMLTTALSTSLYLRLVGVAIASFVSGLGEITYLQSTTRYPSKMTERCVGWFSSGTGAAGLAGASAWWFVRPLGVRSGLSLLSFLPFGMALAFLSLPDNRSTVRTSMTSDETSETLLNHEADSNQVSQQGNGLVREELSLSQKLHLLQPLIFPFILPLVLVYFAEYTINQGIAPTLLYPVPSPKENPLLAKVIYSLRDYYPLYQLTYQTFVFLSRSYTSLLHLPPIPRAWLWLPAIVQFVLMATLSSESLYNWLRESLARPVVIVLIAIEGLAGGSAYVSVMSSIGTLERQNGAMQHQPTRLQAQEYEFKIGCVGVSYYF</sequence>
<keyword evidence="6 8" id="KW-1133">Transmembrane helix</keyword>
<keyword evidence="8" id="KW-0926">Vacuole</keyword>
<evidence type="ECO:0000256" key="2">
    <source>
        <dbReference type="ARBA" id="ARBA00007467"/>
    </source>
</evidence>
<dbReference type="GO" id="GO:0012505">
    <property type="term" value="C:endomembrane system"/>
    <property type="evidence" value="ECO:0007669"/>
    <property type="project" value="UniProtKB-SubCell"/>
</dbReference>
<feature type="transmembrane region" description="Helical" evidence="8">
    <location>
        <begin position="87"/>
        <end position="107"/>
    </location>
</feature>
<dbReference type="PANTHER" id="PTHR10981">
    <property type="entry name" value="BATTENIN"/>
    <property type="match status" value="1"/>
</dbReference>
<evidence type="ECO:0000256" key="3">
    <source>
        <dbReference type="ARBA" id="ARBA00022448"/>
    </source>
</evidence>
<evidence type="ECO:0000256" key="1">
    <source>
        <dbReference type="ARBA" id="ARBA00004127"/>
    </source>
</evidence>